<dbReference type="Gene3D" id="2.40.10.220">
    <property type="entry name" value="predicted glycosyltransferase like domains"/>
    <property type="match status" value="1"/>
</dbReference>
<dbReference type="AlphaFoldDB" id="A0AA37WVN7"/>
<keyword evidence="3" id="KW-1185">Reference proteome</keyword>
<dbReference type="Proteomes" id="UP001157440">
    <property type="component" value="Unassembled WGS sequence"/>
</dbReference>
<gene>
    <name evidence="2" type="ORF">GCM10007890_44030</name>
</gene>
<dbReference type="Pfam" id="PF07238">
    <property type="entry name" value="PilZ"/>
    <property type="match status" value="1"/>
</dbReference>
<accession>A0AA37WVN7</accession>
<proteinExistence type="predicted"/>
<dbReference type="InterPro" id="IPR009875">
    <property type="entry name" value="PilZ_domain"/>
</dbReference>
<dbReference type="GO" id="GO:0035438">
    <property type="term" value="F:cyclic-di-GMP binding"/>
    <property type="evidence" value="ECO:0007669"/>
    <property type="project" value="InterPro"/>
</dbReference>
<comment type="caution">
    <text evidence="2">The sequence shown here is derived from an EMBL/GenBank/DDBJ whole genome shotgun (WGS) entry which is preliminary data.</text>
</comment>
<name>A0AA37WVN7_9HYPH</name>
<dbReference type="RefSeq" id="WP_238195301.1">
    <property type="nucleotide sequence ID" value="NZ_BPQZ01000004.1"/>
</dbReference>
<protein>
    <recommendedName>
        <fullName evidence="1">PilZ domain-containing protein</fullName>
    </recommendedName>
</protein>
<evidence type="ECO:0000259" key="1">
    <source>
        <dbReference type="Pfam" id="PF07238"/>
    </source>
</evidence>
<evidence type="ECO:0000313" key="3">
    <source>
        <dbReference type="Proteomes" id="UP001157440"/>
    </source>
</evidence>
<organism evidence="2 3">
    <name type="scientific">Methylobacterium tardum</name>
    <dbReference type="NCBI Taxonomy" id="374432"/>
    <lineage>
        <taxon>Bacteria</taxon>
        <taxon>Pseudomonadati</taxon>
        <taxon>Pseudomonadota</taxon>
        <taxon>Alphaproteobacteria</taxon>
        <taxon>Hyphomicrobiales</taxon>
        <taxon>Methylobacteriaceae</taxon>
        <taxon>Methylobacterium</taxon>
    </lineage>
</organism>
<dbReference type="EMBL" id="BSPL01000023">
    <property type="protein sequence ID" value="GLS72388.1"/>
    <property type="molecule type" value="Genomic_DNA"/>
</dbReference>
<sequence length="80" mass="8942">MDNRRETTRRRVLLAGKVMLPGGGVIDCTLRDRSEGGARIKVLSVIGIPDEFRLLVEATGEMVQAKVVWRRPNEIGLRVL</sequence>
<dbReference type="SUPFAM" id="SSF141371">
    <property type="entry name" value="PilZ domain-like"/>
    <property type="match status" value="1"/>
</dbReference>
<evidence type="ECO:0000313" key="2">
    <source>
        <dbReference type="EMBL" id="GLS72388.1"/>
    </source>
</evidence>
<reference evidence="3" key="1">
    <citation type="journal article" date="2019" name="Int. J. Syst. Evol. Microbiol.">
        <title>The Global Catalogue of Microorganisms (GCM) 10K type strain sequencing project: providing services to taxonomists for standard genome sequencing and annotation.</title>
        <authorList>
            <consortium name="The Broad Institute Genomics Platform"/>
            <consortium name="The Broad Institute Genome Sequencing Center for Infectious Disease"/>
            <person name="Wu L."/>
            <person name="Ma J."/>
        </authorList>
    </citation>
    <scope>NUCLEOTIDE SEQUENCE [LARGE SCALE GENOMIC DNA]</scope>
    <source>
        <strain evidence="3">NBRC 103632</strain>
    </source>
</reference>
<feature type="domain" description="PilZ" evidence="1">
    <location>
        <begin position="3"/>
        <end position="78"/>
    </location>
</feature>